<gene>
    <name evidence="9" type="ORF">LC087_05365</name>
</gene>
<name>A0ABY9JW06_9BACI</name>
<evidence type="ECO:0000313" key="9">
    <source>
        <dbReference type="EMBL" id="WLR43584.1"/>
    </source>
</evidence>
<evidence type="ECO:0000313" key="10">
    <source>
        <dbReference type="Proteomes" id="UP001197974"/>
    </source>
</evidence>
<evidence type="ECO:0000256" key="6">
    <source>
        <dbReference type="SAM" id="Coils"/>
    </source>
</evidence>
<dbReference type="RefSeq" id="WP_226538387.1">
    <property type="nucleotide sequence ID" value="NZ_CP129013.1"/>
</dbReference>
<accession>A0ABY9JW06</accession>
<dbReference type="EC" id="3.1.-.-" evidence="9"/>
<feature type="domain" description="Endoribonuclease YicC-like C-terminal" evidence="8">
    <location>
        <begin position="173"/>
        <end position="291"/>
    </location>
</feature>
<dbReference type="Proteomes" id="UP001197974">
    <property type="component" value="Chromosome"/>
</dbReference>
<evidence type="ECO:0000259" key="7">
    <source>
        <dbReference type="Pfam" id="PF03755"/>
    </source>
</evidence>
<feature type="coiled-coil region" evidence="6">
    <location>
        <begin position="156"/>
        <end position="183"/>
    </location>
</feature>
<evidence type="ECO:0000256" key="2">
    <source>
        <dbReference type="ARBA" id="ARBA00022722"/>
    </source>
</evidence>
<evidence type="ECO:0000256" key="1">
    <source>
        <dbReference type="ARBA" id="ARBA00001968"/>
    </source>
</evidence>
<proteinExistence type="inferred from homology"/>
<sequence length="291" mass="33851">MVNSMTGFGRSTVSNQKLTVHIEMKSVNHRFFESSIKSPRSLVSFEDKIKKLISQYIHRGRLEVYITVEGEAPVSQSFVVNWSLLDQYYQSLLQLNERFNLKNEIHLEQMLKLDEAFETIETPDVDQEVEQLVLTGVKQAVERLVNMRATEGLQLYQAMRELLENLMEEIKSIEQLVPEATKHYYEKIKRRVKELVSGHVEEDRLLTEVALFADKVDITEEVTRLKSHINQFTQTLTVNDPIGRKLDFIIQEMNREANTIGSKINHYGISEKVLEIKSLIEKLKEQVQNIE</sequence>
<dbReference type="PANTHER" id="PTHR30636">
    <property type="entry name" value="UPF0701 PROTEIN YICC"/>
    <property type="match status" value="1"/>
</dbReference>
<keyword evidence="3" id="KW-0255">Endonuclease</keyword>
<dbReference type="InterPro" id="IPR005229">
    <property type="entry name" value="YicC/YloC-like"/>
</dbReference>
<dbReference type="NCBIfam" id="TIGR00255">
    <property type="entry name" value="YicC/YloC family endoribonuclease"/>
    <property type="match status" value="1"/>
</dbReference>
<reference evidence="9 10" key="1">
    <citation type="submission" date="2023-06" db="EMBL/GenBank/DDBJ databases">
        <title>Five Gram-positive bacteria isolated from mangrove sediments in Shenzhen, Guangdong, China.</title>
        <authorList>
            <person name="Yu S."/>
            <person name="Zheng W."/>
            <person name="Huang Y."/>
        </authorList>
    </citation>
    <scope>NUCLEOTIDE SEQUENCE [LARGE SCALE GENOMIC DNA]</scope>
    <source>
        <strain evidence="9 10">SaN35-3</strain>
    </source>
</reference>
<evidence type="ECO:0000256" key="5">
    <source>
        <dbReference type="ARBA" id="ARBA00035648"/>
    </source>
</evidence>
<evidence type="ECO:0000256" key="3">
    <source>
        <dbReference type="ARBA" id="ARBA00022759"/>
    </source>
</evidence>
<keyword evidence="4 9" id="KW-0378">Hydrolase</keyword>
<dbReference type="GO" id="GO:0016787">
    <property type="term" value="F:hydrolase activity"/>
    <property type="evidence" value="ECO:0007669"/>
    <property type="project" value="UniProtKB-KW"/>
</dbReference>
<keyword evidence="2" id="KW-0540">Nuclease</keyword>
<organism evidence="9 10">
    <name type="scientific">Bacillus carboniphilus</name>
    <dbReference type="NCBI Taxonomy" id="86663"/>
    <lineage>
        <taxon>Bacteria</taxon>
        <taxon>Bacillati</taxon>
        <taxon>Bacillota</taxon>
        <taxon>Bacilli</taxon>
        <taxon>Bacillales</taxon>
        <taxon>Bacillaceae</taxon>
        <taxon>Bacillus</taxon>
    </lineage>
</organism>
<comment type="cofactor">
    <cofactor evidence="1">
        <name>a divalent metal cation</name>
        <dbReference type="ChEBI" id="CHEBI:60240"/>
    </cofactor>
</comment>
<keyword evidence="6" id="KW-0175">Coiled coil</keyword>
<dbReference type="InterPro" id="IPR013527">
    <property type="entry name" value="YicC-like_N"/>
</dbReference>
<feature type="domain" description="Endoribonuclease YicC-like N-terminal" evidence="7">
    <location>
        <begin position="2"/>
        <end position="156"/>
    </location>
</feature>
<evidence type="ECO:0000259" key="8">
    <source>
        <dbReference type="Pfam" id="PF08340"/>
    </source>
</evidence>
<dbReference type="Pfam" id="PF03755">
    <property type="entry name" value="YicC-like_N"/>
    <property type="match status" value="1"/>
</dbReference>
<protein>
    <submittedName>
        <fullName evidence="9">YicC/YloC family endoribonuclease</fullName>
        <ecNumber evidence="9">3.1.-.-</ecNumber>
    </submittedName>
</protein>
<evidence type="ECO:0000256" key="4">
    <source>
        <dbReference type="ARBA" id="ARBA00022801"/>
    </source>
</evidence>
<dbReference type="Pfam" id="PF08340">
    <property type="entry name" value="YicC-like_C"/>
    <property type="match status" value="1"/>
</dbReference>
<dbReference type="InterPro" id="IPR013551">
    <property type="entry name" value="YicC-like_C"/>
</dbReference>
<keyword evidence="10" id="KW-1185">Reference proteome</keyword>
<dbReference type="PANTHER" id="PTHR30636:SF3">
    <property type="entry name" value="UPF0701 PROTEIN YICC"/>
    <property type="match status" value="1"/>
</dbReference>
<dbReference type="EMBL" id="CP129013">
    <property type="protein sequence ID" value="WLR43584.1"/>
    <property type="molecule type" value="Genomic_DNA"/>
</dbReference>
<comment type="similarity">
    <text evidence="5">Belongs to the YicC/YloC family.</text>
</comment>